<dbReference type="SUPFAM" id="SSF55785">
    <property type="entry name" value="PYP-like sensor domain (PAS domain)"/>
    <property type="match status" value="4"/>
</dbReference>
<dbReference type="RefSeq" id="WP_377490292.1">
    <property type="nucleotide sequence ID" value="NZ_JBHMDO010000008.1"/>
</dbReference>
<evidence type="ECO:0000256" key="3">
    <source>
        <dbReference type="ARBA" id="ARBA00022553"/>
    </source>
</evidence>
<evidence type="ECO:0000313" key="12">
    <source>
        <dbReference type="EMBL" id="MFB9325109.1"/>
    </source>
</evidence>
<dbReference type="InterPro" id="IPR035965">
    <property type="entry name" value="PAS-like_dom_sf"/>
</dbReference>
<dbReference type="InterPro" id="IPR011712">
    <property type="entry name" value="Sig_transdc_His_kin_sub3_dim/P"/>
</dbReference>
<dbReference type="EC" id="2.7.13.3" evidence="2"/>
<dbReference type="CDD" id="cd16917">
    <property type="entry name" value="HATPase_UhpB-NarQ-NarX-like"/>
    <property type="match status" value="1"/>
</dbReference>
<evidence type="ECO:0000313" key="13">
    <source>
        <dbReference type="Proteomes" id="UP001589747"/>
    </source>
</evidence>
<dbReference type="PROSITE" id="PS50112">
    <property type="entry name" value="PAS"/>
    <property type="match status" value="2"/>
</dbReference>
<keyword evidence="7" id="KW-0067">ATP-binding</keyword>
<evidence type="ECO:0000256" key="5">
    <source>
        <dbReference type="ARBA" id="ARBA00022741"/>
    </source>
</evidence>
<dbReference type="InterPro" id="IPR013656">
    <property type="entry name" value="PAS_4"/>
</dbReference>
<dbReference type="InterPro" id="IPR003594">
    <property type="entry name" value="HATPase_dom"/>
</dbReference>
<dbReference type="SMART" id="SM00086">
    <property type="entry name" value="PAC"/>
    <property type="match status" value="3"/>
</dbReference>
<dbReference type="Pfam" id="PF02518">
    <property type="entry name" value="HATPase_c"/>
    <property type="match status" value="1"/>
</dbReference>
<comment type="caution">
    <text evidence="12">The sequence shown here is derived from an EMBL/GenBank/DDBJ whole genome shotgun (WGS) entry which is preliminary data.</text>
</comment>
<dbReference type="PANTHER" id="PTHR24421:SF10">
    <property type="entry name" value="NITRATE_NITRITE SENSOR PROTEIN NARQ"/>
    <property type="match status" value="1"/>
</dbReference>
<dbReference type="Pfam" id="PF13188">
    <property type="entry name" value="PAS_8"/>
    <property type="match status" value="1"/>
</dbReference>
<sequence length="889" mass="100686">MQKGQLCLAGADWMEETLHALGIALGSYDCRSGTLSVSRGVLALTGYEPSHFATAGCWVSMIETTDTHLYEAAVAMVKRGEPAVAEYRIRTREGRSKWVQMRIAPLMDGDGGIGHYNALAVDISARKEAESVAMMKERRYRSLFDHSLDTVIEFDLEGNVKDINRETQLLFGVPMEDVLGRPLYPYLSQEEGAKAERMLTQVVQGYSAVDEIVTQPPGMPPRQWAVSCTPITVDGEIQGIFAICRELTEERRLARQYAESDRLFHLVTSNMRDVITVTDRQGQTEYVSPTVRVVLGYGAEEFATAEPYAYVYSQDRDQLKETLGEIVRMRKPRQMQARYRHAEGYLVDVDLHGTPILNERGEVENVVVIARDISDKVRAERALRESEERYRLLFELSPEPIFVQKARRLTMVNSAAVRLFGASKAEELIGIDPIELIDPAFMKLGNERRQELERGKRTDLLNLRMRKLSGEAVEVEATSTPIGYGEQQAILSVFRDITARMRSERDRACAVEMLRESEERYSRLQLRLDAFSQELMGIMSVRELEQRLLREIREVLGVKRVEIIALTADPDGVAEDAVTAALRSHLIAENGARKLGELTDWGEGHYLSLGVFKGSEHILYIGESSANATFESKRIWLKTMIRYVKTIYDNFRIIEDLSNELKTRKDASESPPWFSRFLFTLSENERRRLAQDLHDSALQEQIIWYRKLDSLLEEPLSEESRDELLLIKEGLLDVVYQIRLTCNELRPPLLREIGLVASLEQLFHITQLRSDYSVDFKAIHVRDDLPGDLALALYRIVQELLANATKHSNASIVRIRLVDNFTTLQLLYDDNGIGLPQTSPARTSMGLSGIQERARSLNGAVVFDTSPDQGLSVTLSFPLNGDIREEGLQ</sequence>
<feature type="domain" description="PAS" evidence="10">
    <location>
        <begin position="136"/>
        <end position="206"/>
    </location>
</feature>
<evidence type="ECO:0000259" key="9">
    <source>
        <dbReference type="PROSITE" id="PS50109"/>
    </source>
</evidence>
<dbReference type="Gene3D" id="3.30.565.10">
    <property type="entry name" value="Histidine kinase-like ATPase, C-terminal domain"/>
    <property type="match status" value="1"/>
</dbReference>
<gene>
    <name evidence="12" type="ORF">ACFFSY_04125</name>
</gene>
<dbReference type="EMBL" id="JBHMDO010000008">
    <property type="protein sequence ID" value="MFB9325109.1"/>
    <property type="molecule type" value="Genomic_DNA"/>
</dbReference>
<dbReference type="SMART" id="SM00387">
    <property type="entry name" value="HATPase_c"/>
    <property type="match status" value="1"/>
</dbReference>
<evidence type="ECO:0000256" key="7">
    <source>
        <dbReference type="ARBA" id="ARBA00022840"/>
    </source>
</evidence>
<evidence type="ECO:0000256" key="8">
    <source>
        <dbReference type="ARBA" id="ARBA00023012"/>
    </source>
</evidence>
<evidence type="ECO:0000259" key="11">
    <source>
        <dbReference type="PROSITE" id="PS50113"/>
    </source>
</evidence>
<dbReference type="PANTHER" id="PTHR24421">
    <property type="entry name" value="NITRATE/NITRITE SENSOR PROTEIN NARX-RELATED"/>
    <property type="match status" value="1"/>
</dbReference>
<proteinExistence type="predicted"/>
<feature type="domain" description="PAC" evidence="11">
    <location>
        <begin position="333"/>
        <end position="385"/>
    </location>
</feature>
<feature type="domain" description="PAC" evidence="11">
    <location>
        <begin position="83"/>
        <end position="135"/>
    </location>
</feature>
<keyword evidence="5" id="KW-0547">Nucleotide-binding</keyword>
<feature type="domain" description="PAS" evidence="10">
    <location>
        <begin position="260"/>
        <end position="330"/>
    </location>
</feature>
<dbReference type="Gene3D" id="3.30.450.20">
    <property type="entry name" value="PAS domain"/>
    <property type="match status" value="4"/>
</dbReference>
<dbReference type="InterPro" id="IPR001610">
    <property type="entry name" value="PAC"/>
</dbReference>
<keyword evidence="8" id="KW-0902">Two-component regulatory system</keyword>
<dbReference type="InterPro" id="IPR000014">
    <property type="entry name" value="PAS"/>
</dbReference>
<organism evidence="12 13">
    <name type="scientific">Paenibacillus aurantiacus</name>
    <dbReference type="NCBI Taxonomy" id="1936118"/>
    <lineage>
        <taxon>Bacteria</taxon>
        <taxon>Bacillati</taxon>
        <taxon>Bacillota</taxon>
        <taxon>Bacilli</taxon>
        <taxon>Bacillales</taxon>
        <taxon>Paenibacillaceae</taxon>
        <taxon>Paenibacillus</taxon>
    </lineage>
</organism>
<name>A0ABV5KIR7_9BACL</name>
<dbReference type="Pfam" id="PF08447">
    <property type="entry name" value="PAS_3"/>
    <property type="match status" value="1"/>
</dbReference>
<dbReference type="InterPro" id="IPR036890">
    <property type="entry name" value="HATPase_C_sf"/>
</dbReference>
<dbReference type="Pfam" id="PF07730">
    <property type="entry name" value="HisKA_3"/>
    <property type="match status" value="1"/>
</dbReference>
<dbReference type="SMART" id="SM00091">
    <property type="entry name" value="PAS"/>
    <property type="match status" value="3"/>
</dbReference>
<evidence type="ECO:0000256" key="1">
    <source>
        <dbReference type="ARBA" id="ARBA00000085"/>
    </source>
</evidence>
<dbReference type="InterPro" id="IPR050482">
    <property type="entry name" value="Sensor_HK_TwoCompSys"/>
</dbReference>
<keyword evidence="4" id="KW-0808">Transferase</keyword>
<accession>A0ABV5KIR7</accession>
<dbReference type="InterPro" id="IPR005467">
    <property type="entry name" value="His_kinase_dom"/>
</dbReference>
<evidence type="ECO:0000256" key="6">
    <source>
        <dbReference type="ARBA" id="ARBA00022777"/>
    </source>
</evidence>
<evidence type="ECO:0000259" key="10">
    <source>
        <dbReference type="PROSITE" id="PS50112"/>
    </source>
</evidence>
<keyword evidence="6" id="KW-0418">Kinase</keyword>
<keyword evidence="13" id="KW-1185">Reference proteome</keyword>
<evidence type="ECO:0000256" key="2">
    <source>
        <dbReference type="ARBA" id="ARBA00012438"/>
    </source>
</evidence>
<protein>
    <recommendedName>
        <fullName evidence="2">histidine kinase</fullName>
        <ecNumber evidence="2">2.7.13.3</ecNumber>
    </recommendedName>
</protein>
<keyword evidence="3" id="KW-0597">Phosphoprotein</keyword>
<dbReference type="SUPFAM" id="SSF55874">
    <property type="entry name" value="ATPase domain of HSP90 chaperone/DNA topoisomerase II/histidine kinase"/>
    <property type="match status" value="1"/>
</dbReference>
<dbReference type="Proteomes" id="UP001589747">
    <property type="component" value="Unassembled WGS sequence"/>
</dbReference>
<evidence type="ECO:0000256" key="4">
    <source>
        <dbReference type="ARBA" id="ARBA00022679"/>
    </source>
</evidence>
<dbReference type="CDD" id="cd00130">
    <property type="entry name" value="PAS"/>
    <property type="match status" value="3"/>
</dbReference>
<reference evidence="12 13" key="1">
    <citation type="submission" date="2024-09" db="EMBL/GenBank/DDBJ databases">
        <authorList>
            <person name="Sun Q."/>
            <person name="Mori K."/>
        </authorList>
    </citation>
    <scope>NUCLEOTIDE SEQUENCE [LARGE SCALE GENOMIC DNA]</scope>
    <source>
        <strain evidence="12 13">TISTR 2452</strain>
    </source>
</reference>
<dbReference type="NCBIfam" id="TIGR00229">
    <property type="entry name" value="sensory_box"/>
    <property type="match status" value="4"/>
</dbReference>
<comment type="catalytic activity">
    <reaction evidence="1">
        <text>ATP + protein L-histidine = ADP + protein N-phospho-L-histidine.</text>
        <dbReference type="EC" id="2.7.13.3"/>
    </reaction>
</comment>
<dbReference type="InterPro" id="IPR000700">
    <property type="entry name" value="PAS-assoc_C"/>
</dbReference>
<dbReference type="InterPro" id="IPR013655">
    <property type="entry name" value="PAS_fold_3"/>
</dbReference>
<dbReference type="PROSITE" id="PS50113">
    <property type="entry name" value="PAC"/>
    <property type="match status" value="2"/>
</dbReference>
<dbReference type="Pfam" id="PF08448">
    <property type="entry name" value="PAS_4"/>
    <property type="match status" value="2"/>
</dbReference>
<dbReference type="PROSITE" id="PS50109">
    <property type="entry name" value="HIS_KIN"/>
    <property type="match status" value="1"/>
</dbReference>
<feature type="domain" description="Histidine kinase" evidence="9">
    <location>
        <begin position="793"/>
        <end position="881"/>
    </location>
</feature>